<evidence type="ECO:0000256" key="3">
    <source>
        <dbReference type="ARBA" id="ARBA00022490"/>
    </source>
</evidence>
<gene>
    <name evidence="5" type="primary">OTULIN</name>
</gene>
<feature type="region of interest" description="Disordered" evidence="4">
    <location>
        <begin position="1"/>
        <end position="56"/>
    </location>
</feature>
<dbReference type="GeneTree" id="ENSGT00390000009802"/>
<keyword evidence="3" id="KW-0963">Cytoplasm</keyword>
<sequence>MNRGTMPQPGSWPGASCAEKPAREAGAASPGPARAAAREGGKAAAGGQPRTAVRCSAEHEEDMYRDADEIEKEKELLIHERGLSALEDVLRRRPVRGVPRPRCSVLREVSAGALFLLLPLHTIHFGRRGLPEARLSVAPEMDIMDYCKKEWRGNTQKATCMKKGYEEVSQKFTSIRRVRGDNYCALRATLFQAMSQPAALPSWLQDPELTLLPEKLISKYNWIKQWKLGLKFEGKSEDLVDKIKESLTLLRKKWAGLAELRTAEARQIACDELFTNEEEEYSLYEAVKFLMLNRAIELYDDKEKGKEVPFFSVLLFARDTSNDPGQLLRNHLNQVGHTGGLEQVEMFLLAYAVRHTIRVYRLSKYSTEEFITVYPTDPPTDWPVVTLIAEDDRHYNIPVRVCEETSL</sequence>
<evidence type="ECO:0000313" key="5">
    <source>
        <dbReference type="Ensembl" id="ENSFCTP00005026264.1"/>
    </source>
</evidence>
<accession>A0ABI7XUM7</accession>
<evidence type="ECO:0000256" key="4">
    <source>
        <dbReference type="SAM" id="MobiDB-lite"/>
    </source>
</evidence>
<dbReference type="PRINTS" id="PR02055">
    <property type="entry name" value="PROTEINF105"/>
</dbReference>
<dbReference type="PANTHER" id="PTHR33662:SF2">
    <property type="entry name" value="UBIQUITIN THIOESTERASE OTULIN"/>
    <property type="match status" value="1"/>
</dbReference>
<evidence type="ECO:0000256" key="1">
    <source>
        <dbReference type="ARBA" id="ARBA00004496"/>
    </source>
</evidence>
<dbReference type="Ensembl" id="ENSFCTT00005037664.1">
    <property type="protein sequence ID" value="ENSFCTP00005026264.1"/>
    <property type="gene ID" value="ENSFCTG00005013200.1"/>
</dbReference>
<name>A0ABI7XUM7_FELCA</name>
<reference evidence="5" key="3">
    <citation type="submission" date="2025-09" db="UniProtKB">
        <authorList>
            <consortium name="Ensembl"/>
        </authorList>
    </citation>
    <scope>IDENTIFICATION</scope>
    <source>
        <strain evidence="5">breed Abyssinian</strain>
    </source>
</reference>
<reference evidence="5" key="2">
    <citation type="submission" date="2025-08" db="UniProtKB">
        <authorList>
            <consortium name="Ensembl"/>
        </authorList>
    </citation>
    <scope>IDENTIFICATION</scope>
    <source>
        <strain evidence="5">breed Abyssinian</strain>
    </source>
</reference>
<evidence type="ECO:0000313" key="6">
    <source>
        <dbReference type="Proteomes" id="UP000823872"/>
    </source>
</evidence>
<dbReference type="InterPro" id="IPR023235">
    <property type="entry name" value="FAM105"/>
</dbReference>
<evidence type="ECO:0000256" key="2">
    <source>
        <dbReference type="ARBA" id="ARBA00010267"/>
    </source>
</evidence>
<proteinExistence type="inferred from homology"/>
<dbReference type="CDD" id="cd22799">
    <property type="entry name" value="OTU_OTUL"/>
    <property type="match status" value="1"/>
</dbReference>
<dbReference type="PANTHER" id="PTHR33662">
    <property type="entry name" value="OTU DEUBIQUITINASE WITH LINEAR LINKAGE-SPECIFICITY A-RELATED"/>
    <property type="match status" value="1"/>
</dbReference>
<dbReference type="PRINTS" id="PR02056">
    <property type="entry name" value="PROTEINF105A"/>
</dbReference>
<dbReference type="Pfam" id="PF16218">
    <property type="entry name" value="Peptidase_C101"/>
    <property type="match status" value="1"/>
</dbReference>
<comment type="subcellular location">
    <subcellularLocation>
        <location evidence="1">Cytoplasm</location>
    </subcellularLocation>
</comment>
<reference evidence="5 6" key="1">
    <citation type="submission" date="2021-02" db="EMBL/GenBank/DDBJ databases">
        <title>Safari Cat Assemblies.</title>
        <authorList>
            <person name="Bredemeyer K.R."/>
            <person name="Murphy W.J."/>
        </authorList>
    </citation>
    <scope>NUCLEOTIDE SEQUENCE [LARGE SCALE GENOMIC DNA]</scope>
</reference>
<protein>
    <submittedName>
        <fullName evidence="5">OTU deubiquitinase with linear linkage specificity</fullName>
    </submittedName>
</protein>
<dbReference type="InterPro" id="IPR023236">
    <property type="entry name" value="OTULINL"/>
</dbReference>
<comment type="similarity">
    <text evidence="2">Belongs to the peptidase C65 family. Otulin subfamily.</text>
</comment>
<feature type="compositionally biased region" description="Low complexity" evidence="4">
    <location>
        <begin position="24"/>
        <end position="35"/>
    </location>
</feature>
<keyword evidence="6" id="KW-1185">Reference proteome</keyword>
<organism evidence="5 6">
    <name type="scientific">Felis catus</name>
    <name type="common">Cat</name>
    <name type="synonym">Felis silvestris catus</name>
    <dbReference type="NCBI Taxonomy" id="9685"/>
    <lineage>
        <taxon>Eukaryota</taxon>
        <taxon>Metazoa</taxon>
        <taxon>Chordata</taxon>
        <taxon>Craniata</taxon>
        <taxon>Vertebrata</taxon>
        <taxon>Euteleostomi</taxon>
        <taxon>Mammalia</taxon>
        <taxon>Eutheria</taxon>
        <taxon>Laurasiatheria</taxon>
        <taxon>Carnivora</taxon>
        <taxon>Feliformia</taxon>
        <taxon>Felidae</taxon>
        <taxon>Felinae</taxon>
        <taxon>Felis</taxon>
    </lineage>
</organism>
<dbReference type="Proteomes" id="UP000823872">
    <property type="component" value="Chromosome A1"/>
</dbReference>